<dbReference type="CDD" id="cd04590">
    <property type="entry name" value="CBS_pair_CorC_HlyC_assoc"/>
    <property type="match status" value="1"/>
</dbReference>
<keyword evidence="5 9" id="KW-1133">Transmembrane helix</keyword>
<dbReference type="PANTHER" id="PTHR43099:SF5">
    <property type="entry name" value="HLYC_CORC FAMILY TRANSPORTER"/>
    <property type="match status" value="1"/>
</dbReference>
<dbReference type="EMBL" id="JABBGH010000003">
    <property type="protein sequence ID" value="NML67282.1"/>
    <property type="molecule type" value="Genomic_DNA"/>
</dbReference>
<dbReference type="SUPFAM" id="SSF56176">
    <property type="entry name" value="FAD-binding/transporter-associated domain-like"/>
    <property type="match status" value="1"/>
</dbReference>
<dbReference type="PROSITE" id="PS51846">
    <property type="entry name" value="CNNM"/>
    <property type="match status" value="1"/>
</dbReference>
<name>A0A7Y0AH75_9BACT</name>
<feature type="domain" description="CBS" evidence="11">
    <location>
        <begin position="278"/>
        <end position="335"/>
    </location>
</feature>
<evidence type="ECO:0000313" key="14">
    <source>
        <dbReference type="Proteomes" id="UP000559626"/>
    </source>
</evidence>
<evidence type="ECO:0000256" key="10">
    <source>
        <dbReference type="SAM" id="Phobius"/>
    </source>
</evidence>
<organism evidence="13 14">
    <name type="scientific">Hymenobacter polaris</name>
    <dbReference type="NCBI Taxonomy" id="2682546"/>
    <lineage>
        <taxon>Bacteria</taxon>
        <taxon>Pseudomonadati</taxon>
        <taxon>Bacteroidota</taxon>
        <taxon>Cytophagia</taxon>
        <taxon>Cytophagales</taxon>
        <taxon>Hymenobacteraceae</taxon>
        <taxon>Hymenobacter</taxon>
    </lineage>
</organism>
<dbReference type="InterPro" id="IPR036318">
    <property type="entry name" value="FAD-bd_PCMH-like_sf"/>
</dbReference>
<dbReference type="RefSeq" id="WP_169532961.1">
    <property type="nucleotide sequence ID" value="NZ_JABBGH010000003.1"/>
</dbReference>
<evidence type="ECO:0000256" key="3">
    <source>
        <dbReference type="ARBA" id="ARBA00022692"/>
    </source>
</evidence>
<dbReference type="Gene3D" id="3.10.580.10">
    <property type="entry name" value="CBS-domain"/>
    <property type="match status" value="1"/>
</dbReference>
<dbReference type="GO" id="GO:0005886">
    <property type="term" value="C:plasma membrane"/>
    <property type="evidence" value="ECO:0007669"/>
    <property type="project" value="UniProtKB-SubCell"/>
</dbReference>
<dbReference type="Proteomes" id="UP000559626">
    <property type="component" value="Unassembled WGS sequence"/>
</dbReference>
<dbReference type="InterPro" id="IPR046342">
    <property type="entry name" value="CBS_dom_sf"/>
</dbReference>
<dbReference type="Pfam" id="PF01595">
    <property type="entry name" value="CNNM"/>
    <property type="match status" value="1"/>
</dbReference>
<evidence type="ECO:0000256" key="2">
    <source>
        <dbReference type="ARBA" id="ARBA00022475"/>
    </source>
</evidence>
<evidence type="ECO:0000256" key="4">
    <source>
        <dbReference type="ARBA" id="ARBA00022737"/>
    </source>
</evidence>
<dbReference type="PROSITE" id="PS51371">
    <property type="entry name" value="CBS"/>
    <property type="match status" value="1"/>
</dbReference>
<keyword evidence="6 8" id="KW-0129">CBS domain</keyword>
<dbReference type="InterPro" id="IPR051676">
    <property type="entry name" value="UPF0053_domain"/>
</dbReference>
<dbReference type="Gene3D" id="3.30.465.10">
    <property type="match status" value="1"/>
</dbReference>
<sequence length="434" mass="46897">MALLFILLLIILNGVFSLSEIALVSARKSRLEAEATAGNERAAAALQLAQSPSQFLAAIQIGITLVGILTGAFGEARLTQSVQGLVGRVPALVPYSGTIATVLVVGLITFLSVVVGELLPKRIGLANPEGVAKLVAGPMHWLARLATPAIWLLNASSNALFKLLDIKPRQSQVTEEEIQALVQEGASTGVVQAIEQDIVQNAFRLGDQQVSQLMTSRPDIVWLDAAADPATLRQVVLGRKLSLYPVAEGSLDQVLGTVRSEELLSDSLDQQLGRLRELSQEALYLSATTKAYHALKLFQQSHRHHALVVDEFGSVLGLLTLYDLLGTLVTDPDAGPASTDIVRRDDGSFLLNAQLPFTTFADYFQLPADERAALQVFHTLGGFVLQQVGAVPKVGQHFTWHGHYFEAVDVERSRIDRILFRPRADKDTKAPAPA</sequence>
<evidence type="ECO:0000256" key="7">
    <source>
        <dbReference type="ARBA" id="ARBA00023136"/>
    </source>
</evidence>
<comment type="caution">
    <text evidence="13">The sequence shown here is derived from an EMBL/GenBank/DDBJ whole genome shotgun (WGS) entry which is preliminary data.</text>
</comment>
<dbReference type="SMART" id="SM00116">
    <property type="entry name" value="CBS"/>
    <property type="match status" value="1"/>
</dbReference>
<reference evidence="13 14" key="1">
    <citation type="submission" date="2020-04" db="EMBL/GenBank/DDBJ databases">
        <title>Hymenobacter polaris sp. nov., isolated from Arctic soil.</title>
        <authorList>
            <person name="Dahal R.H."/>
        </authorList>
    </citation>
    <scope>NUCLEOTIDE SEQUENCE [LARGE SCALE GENOMIC DNA]</scope>
    <source>
        <strain evidence="13 14">RP-2-7</strain>
    </source>
</reference>
<dbReference type="InterPro" id="IPR005170">
    <property type="entry name" value="Transptr-assoc_dom"/>
</dbReference>
<keyword evidence="2" id="KW-1003">Cell membrane</keyword>
<evidence type="ECO:0000256" key="8">
    <source>
        <dbReference type="PROSITE-ProRule" id="PRU00703"/>
    </source>
</evidence>
<dbReference type="InterPro" id="IPR000644">
    <property type="entry name" value="CBS_dom"/>
</dbReference>
<dbReference type="Pfam" id="PF03471">
    <property type="entry name" value="CorC_HlyC"/>
    <property type="match status" value="1"/>
</dbReference>
<evidence type="ECO:0000256" key="5">
    <source>
        <dbReference type="ARBA" id="ARBA00022989"/>
    </source>
</evidence>
<keyword evidence="14" id="KW-1185">Reference proteome</keyword>
<accession>A0A7Y0AH75</accession>
<feature type="domain" description="CNNM transmembrane" evidence="12">
    <location>
        <begin position="1"/>
        <end position="195"/>
    </location>
</feature>
<dbReference type="SUPFAM" id="SSF54631">
    <property type="entry name" value="CBS-domain pair"/>
    <property type="match status" value="1"/>
</dbReference>
<dbReference type="GO" id="GO:0050660">
    <property type="term" value="F:flavin adenine dinucleotide binding"/>
    <property type="evidence" value="ECO:0007669"/>
    <property type="project" value="InterPro"/>
</dbReference>
<evidence type="ECO:0000256" key="1">
    <source>
        <dbReference type="ARBA" id="ARBA00004651"/>
    </source>
</evidence>
<dbReference type="Pfam" id="PF00571">
    <property type="entry name" value="CBS"/>
    <property type="match status" value="1"/>
</dbReference>
<comment type="subcellular location">
    <subcellularLocation>
        <location evidence="1">Cell membrane</location>
        <topology evidence="1">Multi-pass membrane protein</topology>
    </subcellularLocation>
</comment>
<protein>
    <submittedName>
        <fullName evidence="13">HlyC/CorC family transporter</fullName>
    </submittedName>
</protein>
<dbReference type="InterPro" id="IPR016169">
    <property type="entry name" value="FAD-bd_PCMH_sub2"/>
</dbReference>
<feature type="transmembrane region" description="Helical" evidence="10">
    <location>
        <begin position="95"/>
        <end position="119"/>
    </location>
</feature>
<dbReference type="PANTHER" id="PTHR43099">
    <property type="entry name" value="UPF0053 PROTEIN YRKA"/>
    <property type="match status" value="1"/>
</dbReference>
<gene>
    <name evidence="13" type="ORF">HHL22_18920</name>
</gene>
<keyword evidence="7 9" id="KW-0472">Membrane</keyword>
<dbReference type="InterPro" id="IPR044751">
    <property type="entry name" value="Ion_transp-like_CBS"/>
</dbReference>
<evidence type="ECO:0000313" key="13">
    <source>
        <dbReference type="EMBL" id="NML67282.1"/>
    </source>
</evidence>
<dbReference type="AlphaFoldDB" id="A0A7Y0AH75"/>
<evidence type="ECO:0000256" key="6">
    <source>
        <dbReference type="ARBA" id="ARBA00023122"/>
    </source>
</evidence>
<dbReference type="SMART" id="SM01091">
    <property type="entry name" value="CorC_HlyC"/>
    <property type="match status" value="1"/>
</dbReference>
<evidence type="ECO:0000259" key="12">
    <source>
        <dbReference type="PROSITE" id="PS51846"/>
    </source>
</evidence>
<feature type="transmembrane region" description="Helical" evidence="10">
    <location>
        <begin position="55"/>
        <end position="74"/>
    </location>
</feature>
<dbReference type="InterPro" id="IPR002550">
    <property type="entry name" value="CNNM"/>
</dbReference>
<evidence type="ECO:0000259" key="11">
    <source>
        <dbReference type="PROSITE" id="PS51371"/>
    </source>
</evidence>
<evidence type="ECO:0000256" key="9">
    <source>
        <dbReference type="PROSITE-ProRule" id="PRU01193"/>
    </source>
</evidence>
<proteinExistence type="predicted"/>
<keyword evidence="3 9" id="KW-0812">Transmembrane</keyword>
<keyword evidence="4" id="KW-0677">Repeat</keyword>